<evidence type="ECO:0000259" key="3">
    <source>
        <dbReference type="Pfam" id="PF20445"/>
    </source>
</evidence>
<dbReference type="InterPro" id="IPR046835">
    <property type="entry name" value="RHS_N"/>
</dbReference>
<dbReference type="Pfam" id="PF24466">
    <property type="entry name" value="DUF7578"/>
    <property type="match status" value="1"/>
</dbReference>
<dbReference type="VEuPathDB" id="TriTrypDB:TvY486_0000670"/>
<gene>
    <name evidence="5" type="ORF">TvY486_0000670</name>
</gene>
<feature type="domain" description="Retrotransposon hot spot protein,C-terminal" evidence="2">
    <location>
        <begin position="377"/>
        <end position="700"/>
    </location>
</feature>
<name>F9WKT8_TRYVY</name>
<dbReference type="InterPro" id="IPR046836">
    <property type="entry name" value="RHS_C"/>
</dbReference>
<keyword evidence="1" id="KW-1133">Transmembrane helix</keyword>
<reference evidence="5 6" key="1">
    <citation type="journal article" date="2012" name="Proc. Natl. Acad. Sci. U.S.A.">
        <title>Antigenic diversity is generated by distinct evolutionary mechanisms in African trypanosome species.</title>
        <authorList>
            <person name="Jackson A.P."/>
            <person name="Berry A."/>
            <person name="Aslett M."/>
            <person name="Allison H.C."/>
            <person name="Burton P."/>
            <person name="Vavrova-Anderson J."/>
            <person name="Brown R."/>
            <person name="Browne H."/>
            <person name="Corton N."/>
            <person name="Hauser H."/>
            <person name="Gamble J."/>
            <person name="Gilderthorp R."/>
            <person name="Marcello L."/>
            <person name="McQuillan J."/>
            <person name="Otto T.D."/>
            <person name="Quail M.A."/>
            <person name="Sanders M.J."/>
            <person name="van Tonder A."/>
            <person name="Ginger M.L."/>
            <person name="Field M.C."/>
            <person name="Barry J.D."/>
            <person name="Hertz-Fowler C."/>
            <person name="Berriman M."/>
        </authorList>
    </citation>
    <scope>NUCLEOTIDE SEQUENCE</scope>
    <source>
        <strain evidence="5 6">Y486</strain>
    </source>
</reference>
<keyword evidence="6" id="KW-1185">Reference proteome</keyword>
<dbReference type="PANTHER" id="PTHR33129:SF3">
    <property type="entry name" value="HOT SPOT (RHS) PROTEIN, PUTATIVE-RELATED"/>
    <property type="match status" value="1"/>
</dbReference>
<sequence length="925" mass="103911">MCHLLRNVLFVHLAVFMSLFLFHFSVFVLEWFFMCFRSVGTKTKQNDASMAERNQLALPNEGGGAGEPALSRARVESVPGPRWTLNSDVLDVLLRGARPPDNVMLLSECLERVGCDERVANGNVRMDVVIQEPEFYIPDEHTRRRILSLPECQTYALVYRAVPLLEGNGITNLQQWGGADENTDAKRAVRDALADDGLWNKTRGLLDAAFNVAKDAEARKKERIGIAGNVVGEVIAGAFESVVNARWSYVESGHVDMPLGLKIFDGTVDGVVVPPVWSLVEVKEISGVDELELLDLENEGECDMPAEHERKIVAGGRPRVEIFALTSPMGWPYTKFIPTNVRYVFVRREMVRVWHVVEQRIRMWANCTPQCPNKPHILLGTPGIGKSFGCGSYLLHQLLHYDAAKVPAVAYFVGGSAYIFHKTGAMAGQAVFYRKAGDALSAMDEITAGNMKIEGAKINEGQGMSGEMDGFIIFDVSGAFVPYSQFLLCRWGCIVLSSPNTKNFAEWKKQNSALPIYINCYSRREIMAFHAFQERCVLRTDEEYIGAREQIESRWTEIRTRIREVGPLPRYIFDKEVFDDRREEVKKALESITKIDMERYVEIFFGGKQWIEDGTTHKVIRLVWSSIDGHESCRNYPASVVIAKKLISRVAHYFAGASFLLKMLMMPGVDGAAVLEKFGVCAFMYRSVVDEVVGKMKHLPRTRGSAGQGSVLTRVNSADRFAQGHKIVGFGSGTRQQVTRLDRNSLMPRVLYIPDIPNFPVVDGFYFVEALPEDGGGGRADDVGWRNWTFVGVQVTKAGKHDTNSGAVASFMRRMKQCIVDWEQLKGQISWEIIYVQGRDSIAIDRRQVCKMIATEDRVTNKRVLTDEERKRKEERAQLLKEHQNALAFWETVEQYQVKLDSELLTIISRAAELGNAGAGGARRD</sequence>
<evidence type="ECO:0000313" key="5">
    <source>
        <dbReference type="EMBL" id="CCD18115.1"/>
    </source>
</evidence>
<feature type="domain" description="Retrotransposon hot spot protein N-terminal" evidence="3">
    <location>
        <begin position="310"/>
        <end position="370"/>
    </location>
</feature>
<protein>
    <submittedName>
        <fullName evidence="5">Retrotransposon hot spot protein (RHS), putative</fullName>
    </submittedName>
</protein>
<dbReference type="EMBL" id="CAEX01000406">
    <property type="protein sequence ID" value="CCD18115.1"/>
    <property type="molecule type" value="Genomic_DNA"/>
</dbReference>
<dbReference type="AlphaFoldDB" id="F9WKT8"/>
<dbReference type="NCBIfam" id="TIGR01631">
    <property type="entry name" value="Trypano_RHS"/>
    <property type="match status" value="1"/>
</dbReference>
<feature type="domain" description="Retrotransposon hot spot protein N-terminal" evidence="3">
    <location>
        <begin position="239"/>
        <end position="268"/>
    </location>
</feature>
<evidence type="ECO:0000256" key="1">
    <source>
        <dbReference type="SAM" id="Phobius"/>
    </source>
</evidence>
<keyword evidence="1" id="KW-0472">Membrane</keyword>
<dbReference type="InterPro" id="IPR006518">
    <property type="entry name" value="Trypano_RHS"/>
</dbReference>
<organism evidence="5 6">
    <name type="scientific">Trypanosoma vivax (strain Y486)</name>
    <dbReference type="NCBI Taxonomy" id="1055687"/>
    <lineage>
        <taxon>Eukaryota</taxon>
        <taxon>Discoba</taxon>
        <taxon>Euglenozoa</taxon>
        <taxon>Kinetoplastea</taxon>
        <taxon>Metakinetoplastina</taxon>
        <taxon>Trypanosomatida</taxon>
        <taxon>Trypanosomatidae</taxon>
        <taxon>Trypanosoma</taxon>
        <taxon>Duttonella</taxon>
    </lineage>
</organism>
<dbReference type="Proteomes" id="UP000009027">
    <property type="component" value="Unassembled WGS sequence"/>
</dbReference>
<dbReference type="InterPro" id="IPR056000">
    <property type="entry name" value="DUF7578"/>
</dbReference>
<proteinExistence type="predicted"/>
<dbReference type="PANTHER" id="PTHR33129">
    <property type="entry name" value="PROTEIN KINASE DOMAIN-CONTAINING PROTEIN-RELATED"/>
    <property type="match status" value="1"/>
</dbReference>
<dbReference type="Pfam" id="PF07999">
    <property type="entry name" value="RHSP"/>
    <property type="match status" value="1"/>
</dbReference>
<dbReference type="InterPro" id="IPR052980">
    <property type="entry name" value="Crinkler_effector"/>
</dbReference>
<feature type="transmembrane region" description="Helical" evidence="1">
    <location>
        <begin position="7"/>
        <end position="34"/>
    </location>
</feature>
<evidence type="ECO:0000259" key="2">
    <source>
        <dbReference type="Pfam" id="PF07999"/>
    </source>
</evidence>
<dbReference type="Pfam" id="PF20445">
    <property type="entry name" value="RHS_N"/>
    <property type="match status" value="2"/>
</dbReference>
<keyword evidence="1" id="KW-0812">Transmembrane</keyword>
<evidence type="ECO:0000259" key="4">
    <source>
        <dbReference type="Pfam" id="PF24466"/>
    </source>
</evidence>
<evidence type="ECO:0000313" key="6">
    <source>
        <dbReference type="Proteomes" id="UP000009027"/>
    </source>
</evidence>
<accession>F9WKT8</accession>
<feature type="domain" description="DUF7578" evidence="4">
    <location>
        <begin position="119"/>
        <end position="160"/>
    </location>
</feature>